<reference evidence="1 2" key="1">
    <citation type="submission" date="2023-09" db="EMBL/GenBank/DDBJ databases">
        <authorList>
            <person name="Rey-Velasco X."/>
        </authorList>
    </citation>
    <scope>NUCLEOTIDE SEQUENCE [LARGE SCALE GENOMIC DNA]</scope>
    <source>
        <strain evidence="1 2">W311</strain>
    </source>
</reference>
<dbReference type="EMBL" id="CP135076">
    <property type="protein sequence ID" value="WNO53776.1"/>
    <property type="molecule type" value="Genomic_DNA"/>
</dbReference>
<dbReference type="RefSeq" id="WP_313915556.1">
    <property type="nucleotide sequence ID" value="NZ_CP135076.1"/>
</dbReference>
<gene>
    <name evidence="1" type="ORF">RPR59_00475</name>
</gene>
<keyword evidence="2" id="KW-1185">Reference proteome</keyword>
<proteinExistence type="predicted"/>
<evidence type="ECO:0000313" key="2">
    <source>
        <dbReference type="Proteomes" id="UP001302249"/>
    </source>
</evidence>
<sequence>MVPDADQSQLAAAADIARDVLLRDAAATDAVIALGLAAQIENRVDAARTAFHYAERLSRRELQTQLWAIVDLAGQGDIPGVIRQYDIALRTAPGAASERLFPALSSVLSDPQVRRLLVERLGRDPAWRDRFLGYAARDGEDPEAAQQLFTALDRAHVPVPEPAKVGLISSLIAADKWDSAWSYYQTLHPQANRASSQDPDFRYRPKYRSLFDWVPVAQSGIAATIGSGGDGGVFTFSTPPGVGGTVLRQMEVLPPGEYVVEGVSERIDQPDVSRPYWQLSCYHGSELGRVELPNSDRNGGRFSGRFMVPEDCPAQVLTLVTRASDDIAGVEGQIAHVQIRPAGE</sequence>
<name>A0ABZ0B9J0_9SPHN</name>
<dbReference type="Proteomes" id="UP001302249">
    <property type="component" value="Chromosome"/>
</dbReference>
<organism evidence="1 2">
    <name type="scientific">Stakelama saccharophila</name>
    <dbReference type="NCBI Taxonomy" id="3075605"/>
    <lineage>
        <taxon>Bacteria</taxon>
        <taxon>Pseudomonadati</taxon>
        <taxon>Pseudomonadota</taxon>
        <taxon>Alphaproteobacteria</taxon>
        <taxon>Sphingomonadales</taxon>
        <taxon>Sphingomonadaceae</taxon>
        <taxon>Stakelama</taxon>
    </lineage>
</organism>
<protein>
    <submittedName>
        <fullName evidence="1">Uncharacterized protein</fullName>
    </submittedName>
</protein>
<evidence type="ECO:0000313" key="1">
    <source>
        <dbReference type="EMBL" id="WNO53776.1"/>
    </source>
</evidence>
<accession>A0ABZ0B9J0</accession>